<gene>
    <name evidence="3" type="ORF">GCM10010469_00740</name>
</gene>
<accession>A0ABP6QN94</accession>
<protein>
    <submittedName>
        <fullName evidence="3">Heavy-metal-associated domain-containing protein</fullName>
    </submittedName>
</protein>
<comment type="caution">
    <text evidence="3">The sequence shown here is derived from an EMBL/GenBank/DDBJ whole genome shotgun (WGS) entry which is preliminary data.</text>
</comment>
<dbReference type="InterPro" id="IPR036163">
    <property type="entry name" value="HMA_dom_sf"/>
</dbReference>
<dbReference type="InterPro" id="IPR006121">
    <property type="entry name" value="HMA_dom"/>
</dbReference>
<dbReference type="SUPFAM" id="SSF55008">
    <property type="entry name" value="HMA, heavy metal-associated domain"/>
    <property type="match status" value="1"/>
</dbReference>
<dbReference type="RefSeq" id="WP_346150330.1">
    <property type="nucleotide sequence ID" value="NZ_BAAAUW010000001.1"/>
</dbReference>
<dbReference type="CDD" id="cd00371">
    <property type="entry name" value="HMA"/>
    <property type="match status" value="1"/>
</dbReference>
<evidence type="ECO:0000313" key="3">
    <source>
        <dbReference type="EMBL" id="GAA3245562.1"/>
    </source>
</evidence>
<dbReference type="Pfam" id="PF00403">
    <property type="entry name" value="HMA"/>
    <property type="match status" value="1"/>
</dbReference>
<dbReference type="PRINTS" id="PR00944">
    <property type="entry name" value="CUEXPORT"/>
</dbReference>
<proteinExistence type="predicted"/>
<sequence length="72" mass="7562">MVQKVYDVKGMTCDHCVQAVSSELNDLPGVKEVQVDLPTGKVTVTSEQPLDPASVAAAVDEAGYELVGGESR</sequence>
<reference evidence="4" key="1">
    <citation type="journal article" date="2019" name="Int. J. Syst. Evol. Microbiol.">
        <title>The Global Catalogue of Microorganisms (GCM) 10K type strain sequencing project: providing services to taxonomists for standard genome sequencing and annotation.</title>
        <authorList>
            <consortium name="The Broad Institute Genomics Platform"/>
            <consortium name="The Broad Institute Genome Sequencing Center for Infectious Disease"/>
            <person name="Wu L."/>
            <person name="Ma J."/>
        </authorList>
    </citation>
    <scope>NUCLEOTIDE SEQUENCE [LARGE SCALE GENOMIC DNA]</scope>
    <source>
        <strain evidence="4">JCM 9381</strain>
    </source>
</reference>
<dbReference type="PROSITE" id="PS50846">
    <property type="entry name" value="HMA_2"/>
    <property type="match status" value="1"/>
</dbReference>
<dbReference type="Gene3D" id="3.30.70.100">
    <property type="match status" value="1"/>
</dbReference>
<dbReference type="Proteomes" id="UP001500728">
    <property type="component" value="Unassembled WGS sequence"/>
</dbReference>
<dbReference type="EMBL" id="BAAAUW010000001">
    <property type="protein sequence ID" value="GAA3245562.1"/>
    <property type="molecule type" value="Genomic_DNA"/>
</dbReference>
<evidence type="ECO:0000313" key="4">
    <source>
        <dbReference type="Proteomes" id="UP001500728"/>
    </source>
</evidence>
<dbReference type="InterPro" id="IPR017969">
    <property type="entry name" value="Heavy-metal-associated_CS"/>
</dbReference>
<name>A0ABP6QN94_9ACTN</name>
<keyword evidence="4" id="KW-1185">Reference proteome</keyword>
<keyword evidence="1" id="KW-0479">Metal-binding</keyword>
<evidence type="ECO:0000256" key="1">
    <source>
        <dbReference type="ARBA" id="ARBA00022723"/>
    </source>
</evidence>
<dbReference type="PROSITE" id="PS01047">
    <property type="entry name" value="HMA_1"/>
    <property type="match status" value="1"/>
</dbReference>
<feature type="domain" description="HMA" evidence="2">
    <location>
        <begin position="2"/>
        <end position="67"/>
    </location>
</feature>
<evidence type="ECO:0000259" key="2">
    <source>
        <dbReference type="PROSITE" id="PS50846"/>
    </source>
</evidence>
<organism evidence="3 4">
    <name type="scientific">Streptomyces labedae</name>
    <dbReference type="NCBI Taxonomy" id="285569"/>
    <lineage>
        <taxon>Bacteria</taxon>
        <taxon>Bacillati</taxon>
        <taxon>Actinomycetota</taxon>
        <taxon>Actinomycetes</taxon>
        <taxon>Kitasatosporales</taxon>
        <taxon>Streptomycetaceae</taxon>
        <taxon>Streptomyces</taxon>
    </lineage>
</organism>
<dbReference type="InterPro" id="IPR000428">
    <property type="entry name" value="Cu-bd"/>
</dbReference>